<evidence type="ECO:0000313" key="2">
    <source>
        <dbReference type="Proteomes" id="UP001076464"/>
    </source>
</evidence>
<dbReference type="EMBL" id="JAPPUY010000003">
    <property type="protein sequence ID" value="MCY4745766.1"/>
    <property type="molecule type" value="Genomic_DNA"/>
</dbReference>
<reference evidence="1" key="1">
    <citation type="submission" date="2022-08" db="EMBL/GenBank/DDBJ databases">
        <title>Genome sequencing of Pelomonas sp. UHG3.</title>
        <authorList>
            <person name="So Y."/>
        </authorList>
    </citation>
    <scope>NUCLEOTIDE SEQUENCE</scope>
    <source>
        <strain evidence="1">UHG3</strain>
    </source>
</reference>
<gene>
    <name evidence="1" type="ORF">NYO99_12350</name>
</gene>
<protein>
    <submittedName>
        <fullName evidence="1">Uncharacterized protein</fullName>
    </submittedName>
</protein>
<accession>A0ACC6CBJ2</accession>
<keyword evidence="2" id="KW-1185">Reference proteome</keyword>
<sequence length="121" mass="13034">MSRRLVAFLLTLCMCWQSLAFAGVGAVVASAEERVHQQLHFEDVAHHHDDHDHDDGGLHQDDSTASVTHVTLDAGLFAPALTSALILPLLQPCPERPLPAALPAHALPFLAGLERPPRLTA</sequence>
<proteinExistence type="predicted"/>
<dbReference type="Proteomes" id="UP001076464">
    <property type="component" value="Unassembled WGS sequence"/>
</dbReference>
<evidence type="ECO:0000313" key="1">
    <source>
        <dbReference type="EMBL" id="MCY4745766.1"/>
    </source>
</evidence>
<comment type="caution">
    <text evidence="1">The sequence shown here is derived from an EMBL/GenBank/DDBJ whole genome shotgun (WGS) entry which is preliminary data.</text>
</comment>
<organism evidence="1 2">
    <name type="scientific">Roseateles hydrophilus</name>
    <dbReference type="NCBI Taxonomy" id="2975054"/>
    <lineage>
        <taxon>Bacteria</taxon>
        <taxon>Pseudomonadati</taxon>
        <taxon>Pseudomonadota</taxon>
        <taxon>Betaproteobacteria</taxon>
        <taxon>Burkholderiales</taxon>
        <taxon>Sphaerotilaceae</taxon>
        <taxon>Roseateles</taxon>
    </lineage>
</organism>
<name>A0ACC6CBJ2_9BURK</name>